<dbReference type="PANTHER" id="PTHR46558:SF4">
    <property type="entry name" value="DNA-BIDING PHAGE PROTEIN"/>
    <property type="match status" value="1"/>
</dbReference>
<organism evidence="3 4">
    <name type="scientific">Chitinophaga filiformis</name>
    <name type="common">Myxococcus filiformis</name>
    <name type="synonym">Flexibacter filiformis</name>
    <dbReference type="NCBI Taxonomy" id="104663"/>
    <lineage>
        <taxon>Bacteria</taxon>
        <taxon>Pseudomonadati</taxon>
        <taxon>Bacteroidota</taxon>
        <taxon>Chitinophagia</taxon>
        <taxon>Chitinophagales</taxon>
        <taxon>Chitinophagaceae</taxon>
        <taxon>Chitinophaga</taxon>
    </lineage>
</organism>
<dbReference type="RefSeq" id="WP_247810289.1">
    <property type="nucleotide sequence ID" value="NZ_CP095855.1"/>
</dbReference>
<proteinExistence type="predicted"/>
<gene>
    <name evidence="3" type="ORF">MYF79_23630</name>
</gene>
<dbReference type="Gene3D" id="1.10.260.40">
    <property type="entry name" value="lambda repressor-like DNA-binding domains"/>
    <property type="match status" value="1"/>
</dbReference>
<sequence length="152" mass="17121">MLQNLLSITKLNFVIRWWYIIFVLINDTLPMMTAEDTKDFYAELGANIRQARVDAFISQEQLAQHLDLTNASIANIEKGRQRVLIHTLLTICSVLNVDINKLLPPTRQTLPAHNASVGANFDMNSVDIVSINTDASTKEAVEKFISHIIKQS</sequence>
<keyword evidence="1" id="KW-0238">DNA-binding</keyword>
<keyword evidence="4" id="KW-1185">Reference proteome</keyword>
<feature type="domain" description="HTH cro/C1-type" evidence="2">
    <location>
        <begin position="48"/>
        <end position="102"/>
    </location>
</feature>
<dbReference type="SUPFAM" id="SSF47413">
    <property type="entry name" value="lambda repressor-like DNA-binding domains"/>
    <property type="match status" value="1"/>
</dbReference>
<evidence type="ECO:0000256" key="1">
    <source>
        <dbReference type="ARBA" id="ARBA00023125"/>
    </source>
</evidence>
<evidence type="ECO:0000313" key="3">
    <source>
        <dbReference type="EMBL" id="UPK67947.1"/>
    </source>
</evidence>
<name>A0ABY4HWN3_CHIFI</name>
<dbReference type="InterPro" id="IPR010982">
    <property type="entry name" value="Lambda_DNA-bd_dom_sf"/>
</dbReference>
<reference evidence="3 4" key="1">
    <citation type="submission" date="2022-04" db="EMBL/GenBank/DDBJ databases">
        <title>The arsenic-methylating capacity of Chitinophaga filiformis YT5 during chitin decomposition.</title>
        <authorList>
            <person name="Chen G."/>
            <person name="Liang Y."/>
        </authorList>
    </citation>
    <scope>NUCLEOTIDE SEQUENCE [LARGE SCALE GENOMIC DNA]</scope>
    <source>
        <strain evidence="3 4">YT5</strain>
    </source>
</reference>
<dbReference type="SMART" id="SM00530">
    <property type="entry name" value="HTH_XRE"/>
    <property type="match status" value="1"/>
</dbReference>
<evidence type="ECO:0000259" key="2">
    <source>
        <dbReference type="PROSITE" id="PS50943"/>
    </source>
</evidence>
<dbReference type="PANTHER" id="PTHR46558">
    <property type="entry name" value="TRACRIPTIONAL REGULATORY PROTEIN-RELATED-RELATED"/>
    <property type="match status" value="1"/>
</dbReference>
<dbReference type="CDD" id="cd00093">
    <property type="entry name" value="HTH_XRE"/>
    <property type="match status" value="1"/>
</dbReference>
<dbReference type="Pfam" id="PF01381">
    <property type="entry name" value="HTH_3"/>
    <property type="match status" value="1"/>
</dbReference>
<protein>
    <submittedName>
        <fullName evidence="3">Helix-turn-helix domain-containing protein</fullName>
    </submittedName>
</protein>
<evidence type="ECO:0000313" key="4">
    <source>
        <dbReference type="Proteomes" id="UP000830198"/>
    </source>
</evidence>
<dbReference type="EMBL" id="CP095855">
    <property type="protein sequence ID" value="UPK67947.1"/>
    <property type="molecule type" value="Genomic_DNA"/>
</dbReference>
<accession>A0ABY4HWN3</accession>
<dbReference type="Proteomes" id="UP000830198">
    <property type="component" value="Chromosome"/>
</dbReference>
<dbReference type="InterPro" id="IPR001387">
    <property type="entry name" value="Cro/C1-type_HTH"/>
</dbReference>
<dbReference type="PROSITE" id="PS50943">
    <property type="entry name" value="HTH_CROC1"/>
    <property type="match status" value="1"/>
</dbReference>